<evidence type="ECO:0000259" key="7">
    <source>
        <dbReference type="PROSITE" id="PS50262"/>
    </source>
</evidence>
<dbReference type="SUPFAM" id="SSF81321">
    <property type="entry name" value="Family A G protein-coupled receptor-like"/>
    <property type="match status" value="1"/>
</dbReference>
<feature type="compositionally biased region" description="Basic and acidic residues" evidence="5">
    <location>
        <begin position="94"/>
        <end position="106"/>
    </location>
</feature>
<dbReference type="AlphaFoldDB" id="A0A815VHD8"/>
<feature type="domain" description="G-protein coupled receptors family 1 profile" evidence="7">
    <location>
        <begin position="24"/>
        <end position="62"/>
    </location>
</feature>
<dbReference type="Proteomes" id="UP000663881">
    <property type="component" value="Unassembled WGS sequence"/>
</dbReference>
<dbReference type="InterPro" id="IPR017452">
    <property type="entry name" value="GPCR_Rhodpsn_7TM"/>
</dbReference>
<feature type="region of interest" description="Disordered" evidence="5">
    <location>
        <begin position="86"/>
        <end position="106"/>
    </location>
</feature>
<sequence>MSGDLFSILWFILFITMILIALVANIIIILAILTDKSMHTSTYFYIINVDIADIVLVLSCLPERMDALFSSGDGFHLGIFVSTNSKTCNGKGHGGHDREHETSTKN</sequence>
<organism evidence="8 10">
    <name type="scientific">Adineta steineri</name>
    <dbReference type="NCBI Taxonomy" id="433720"/>
    <lineage>
        <taxon>Eukaryota</taxon>
        <taxon>Metazoa</taxon>
        <taxon>Spiralia</taxon>
        <taxon>Gnathifera</taxon>
        <taxon>Rotifera</taxon>
        <taxon>Eurotatoria</taxon>
        <taxon>Bdelloidea</taxon>
        <taxon>Adinetida</taxon>
        <taxon>Adinetidae</taxon>
        <taxon>Adineta</taxon>
    </lineage>
</organism>
<dbReference type="PRINTS" id="PR00237">
    <property type="entry name" value="GPCRRHODOPSN"/>
</dbReference>
<evidence type="ECO:0000256" key="2">
    <source>
        <dbReference type="ARBA" id="ARBA00022692"/>
    </source>
</evidence>
<proteinExistence type="predicted"/>
<dbReference type="Gene3D" id="1.20.1070.10">
    <property type="entry name" value="Rhodopsin 7-helix transmembrane proteins"/>
    <property type="match status" value="1"/>
</dbReference>
<dbReference type="OrthoDB" id="10036964at2759"/>
<evidence type="ECO:0000256" key="4">
    <source>
        <dbReference type="ARBA" id="ARBA00023136"/>
    </source>
</evidence>
<name>A0A815VHD8_9BILA</name>
<comment type="subcellular location">
    <subcellularLocation>
        <location evidence="1">Membrane</location>
    </subcellularLocation>
</comment>
<keyword evidence="3 6" id="KW-1133">Transmembrane helix</keyword>
<evidence type="ECO:0000256" key="1">
    <source>
        <dbReference type="ARBA" id="ARBA00004370"/>
    </source>
</evidence>
<evidence type="ECO:0000313" key="10">
    <source>
        <dbReference type="Proteomes" id="UP000663891"/>
    </source>
</evidence>
<dbReference type="EMBL" id="CAJNON010004301">
    <property type="protein sequence ID" value="CAF1530259.1"/>
    <property type="molecule type" value="Genomic_DNA"/>
</dbReference>
<dbReference type="GO" id="GO:0004930">
    <property type="term" value="F:G protein-coupled receptor activity"/>
    <property type="evidence" value="ECO:0007669"/>
    <property type="project" value="InterPro"/>
</dbReference>
<dbReference type="PROSITE" id="PS50262">
    <property type="entry name" value="G_PROTEIN_RECEP_F1_2"/>
    <property type="match status" value="1"/>
</dbReference>
<evidence type="ECO:0000256" key="3">
    <source>
        <dbReference type="ARBA" id="ARBA00022989"/>
    </source>
</evidence>
<accession>A0A815VHD8</accession>
<protein>
    <recommendedName>
        <fullName evidence="7">G-protein coupled receptors family 1 profile domain-containing protein</fullName>
    </recommendedName>
</protein>
<dbReference type="EMBL" id="CAJOAY010019699">
    <property type="protein sequence ID" value="CAF4332656.1"/>
    <property type="molecule type" value="Genomic_DNA"/>
</dbReference>
<keyword evidence="2 6" id="KW-0812">Transmembrane</keyword>
<evidence type="ECO:0000313" key="9">
    <source>
        <dbReference type="EMBL" id="CAF4332656.1"/>
    </source>
</evidence>
<dbReference type="Pfam" id="PF00001">
    <property type="entry name" value="7tm_1"/>
    <property type="match status" value="1"/>
</dbReference>
<feature type="transmembrane region" description="Helical" evidence="6">
    <location>
        <begin position="6"/>
        <end position="33"/>
    </location>
</feature>
<keyword evidence="4 6" id="KW-0472">Membrane</keyword>
<dbReference type="GO" id="GO:0016020">
    <property type="term" value="C:membrane"/>
    <property type="evidence" value="ECO:0007669"/>
    <property type="project" value="UniProtKB-SubCell"/>
</dbReference>
<reference evidence="8" key="1">
    <citation type="submission" date="2021-02" db="EMBL/GenBank/DDBJ databases">
        <authorList>
            <person name="Nowell W R."/>
        </authorList>
    </citation>
    <scope>NUCLEOTIDE SEQUENCE</scope>
</reference>
<evidence type="ECO:0000256" key="6">
    <source>
        <dbReference type="SAM" id="Phobius"/>
    </source>
</evidence>
<gene>
    <name evidence="9" type="ORF">OKA104_LOCUS47852</name>
    <name evidence="8" type="ORF">VCS650_LOCUS43667</name>
</gene>
<evidence type="ECO:0000313" key="8">
    <source>
        <dbReference type="EMBL" id="CAF1530259.1"/>
    </source>
</evidence>
<dbReference type="InterPro" id="IPR000276">
    <property type="entry name" value="GPCR_Rhodpsn"/>
</dbReference>
<dbReference type="Proteomes" id="UP000663891">
    <property type="component" value="Unassembled WGS sequence"/>
</dbReference>
<evidence type="ECO:0000256" key="5">
    <source>
        <dbReference type="SAM" id="MobiDB-lite"/>
    </source>
</evidence>
<comment type="caution">
    <text evidence="8">The sequence shown here is derived from an EMBL/GenBank/DDBJ whole genome shotgun (WGS) entry which is preliminary data.</text>
</comment>